<dbReference type="Proteomes" id="UP000076420">
    <property type="component" value="Unassembled WGS sequence"/>
</dbReference>
<reference evidence="2" key="1">
    <citation type="submission" date="2020-05" db="UniProtKB">
        <authorList>
            <consortium name="EnsemblMetazoa"/>
        </authorList>
    </citation>
    <scope>IDENTIFICATION</scope>
    <source>
        <strain evidence="2">BB02</strain>
    </source>
</reference>
<dbReference type="AlphaFoldDB" id="A0A2C9K4T6"/>
<dbReference type="Pfam" id="PF07707">
    <property type="entry name" value="BACK"/>
    <property type="match status" value="1"/>
</dbReference>
<evidence type="ECO:0000313" key="5">
    <source>
        <dbReference type="RefSeq" id="XP_013061878.1"/>
    </source>
</evidence>
<dbReference type="SMART" id="SM00225">
    <property type="entry name" value="BTB"/>
    <property type="match status" value="1"/>
</dbReference>
<dbReference type="RefSeq" id="XP_055879018.1">
    <property type="nucleotide sequence ID" value="XM_056023043.1"/>
</dbReference>
<organism evidence="2 3">
    <name type="scientific">Biomphalaria glabrata</name>
    <name type="common">Bloodfluke planorb</name>
    <name type="synonym">Freshwater snail</name>
    <dbReference type="NCBI Taxonomy" id="6526"/>
    <lineage>
        <taxon>Eukaryota</taxon>
        <taxon>Metazoa</taxon>
        <taxon>Spiralia</taxon>
        <taxon>Lophotrochozoa</taxon>
        <taxon>Mollusca</taxon>
        <taxon>Gastropoda</taxon>
        <taxon>Heterobranchia</taxon>
        <taxon>Euthyneura</taxon>
        <taxon>Panpulmonata</taxon>
        <taxon>Hygrophila</taxon>
        <taxon>Lymnaeoidea</taxon>
        <taxon>Planorbidae</taxon>
        <taxon>Biomphalaria</taxon>
    </lineage>
</organism>
<dbReference type="SUPFAM" id="SSF49599">
    <property type="entry name" value="TRAF domain-like"/>
    <property type="match status" value="1"/>
</dbReference>
<dbReference type="Gene3D" id="3.30.710.10">
    <property type="entry name" value="Potassium Channel Kv1.1, Chain A"/>
    <property type="match status" value="1"/>
</dbReference>
<gene>
    <name evidence="2" type="primary">106051267</name>
    <name evidence="5 6 7 8" type="synonym">LOC106051267</name>
</gene>
<dbReference type="PROSITE" id="PS50097">
    <property type="entry name" value="BTB"/>
    <property type="match status" value="1"/>
</dbReference>
<protein>
    <submittedName>
        <fullName evidence="5 6">BTB/POZ domain-containing protein 17-like</fullName>
    </submittedName>
</protein>
<sequence length="475" mass="54930">MAVPPPDQICVMDQPMTDGEVPAARCLNHCLSPTSLALRLESEEGIDCYGNEREALTEQGRFYNNKLLSDITLQVENEKYFAHKLVLVRASQVFEKMLTSRQWETYKEKEIKLVEDGVCVGVFPRFLNFLYSCHIKLNIENTLPVLILADKYNVIDLRNVCLDFACYYIIPKVQLKDVFHVWFQYATKCYHHQLTRACVQALALKMDEIINSAEWEAEWLSLDKEQLIEIMSSSCLVIKDEYDLWQAVMKWLSAYKDSKHLNNQQFEVVLTSVLQTVRLPMMTPDQLTQLESLSLVEQHKDIFQPPLLLAYKYHALPLSTRARTKEFTTSSFLLRNYTNLRWDKRIIIPRLSSVQKGTEVGVRFSTRASSFPAQTWDWELKVYPKGSTNSPEDFRILLYSNVILEQPRAVEYYLAIANGQQLLHSVCGKKNFSKARYSSDTEMDKKVTVSEVFQQQSPFVVEDSLILQISLKPAD</sequence>
<dbReference type="InterPro" id="IPR011705">
    <property type="entry name" value="BACK"/>
</dbReference>
<dbReference type="KEGG" id="bgt:106051267"/>
<dbReference type="Gene3D" id="2.60.210.10">
    <property type="entry name" value="Apoptosis, Tumor Necrosis Factor Receptor Associated Protein 2, Chain A"/>
    <property type="match status" value="1"/>
</dbReference>
<dbReference type="InterPro" id="IPR051481">
    <property type="entry name" value="BTB-POZ/Galectin-3-binding"/>
</dbReference>
<accession>A0A2C9K4T6</accession>
<dbReference type="GeneID" id="106051267"/>
<dbReference type="CDD" id="cd18493">
    <property type="entry name" value="BACK_BTBD17"/>
    <property type="match status" value="1"/>
</dbReference>
<dbReference type="OMA" id="EWEKEWL"/>
<feature type="domain" description="BTB" evidence="1">
    <location>
        <begin position="69"/>
        <end position="139"/>
    </location>
</feature>
<dbReference type="VEuPathDB" id="VectorBase:BGLAX_051872"/>
<dbReference type="InterPro" id="IPR008974">
    <property type="entry name" value="TRAF-like"/>
</dbReference>
<dbReference type="RefSeq" id="XP_055879019.1">
    <property type="nucleotide sequence ID" value="XM_056023044.1"/>
</dbReference>
<dbReference type="RefSeq" id="XP_055879017.1">
    <property type="nucleotide sequence ID" value="XM_056023042.1"/>
</dbReference>
<proteinExistence type="predicted"/>
<dbReference type="Proteomes" id="UP001165740">
    <property type="component" value="Chromosome 3"/>
</dbReference>
<dbReference type="InterPro" id="IPR011333">
    <property type="entry name" value="SKP1/BTB/POZ_sf"/>
</dbReference>
<dbReference type="Pfam" id="PF00651">
    <property type="entry name" value="BTB"/>
    <property type="match status" value="1"/>
</dbReference>
<dbReference type="STRING" id="6526.A0A2C9K4T6"/>
<dbReference type="SMART" id="SM00875">
    <property type="entry name" value="BACK"/>
    <property type="match status" value="1"/>
</dbReference>
<dbReference type="SUPFAM" id="SSF54695">
    <property type="entry name" value="POZ domain"/>
    <property type="match status" value="1"/>
</dbReference>
<evidence type="ECO:0000313" key="3">
    <source>
        <dbReference type="Proteomes" id="UP000076420"/>
    </source>
</evidence>
<evidence type="ECO:0000259" key="1">
    <source>
        <dbReference type="PROSITE" id="PS50097"/>
    </source>
</evidence>
<evidence type="ECO:0000313" key="7">
    <source>
        <dbReference type="RefSeq" id="XP_055879018.1"/>
    </source>
</evidence>
<evidence type="ECO:0000313" key="4">
    <source>
        <dbReference type="Proteomes" id="UP001165740"/>
    </source>
</evidence>
<reference evidence="5 6" key="2">
    <citation type="submission" date="2025-04" db="UniProtKB">
        <authorList>
            <consortium name="RefSeq"/>
        </authorList>
    </citation>
    <scope>IDENTIFICATION</scope>
</reference>
<evidence type="ECO:0000313" key="8">
    <source>
        <dbReference type="RefSeq" id="XP_055879019.1"/>
    </source>
</evidence>
<keyword evidence="4" id="KW-1185">Reference proteome</keyword>
<dbReference type="PANTHER" id="PTHR24410">
    <property type="entry name" value="HL07962P-RELATED"/>
    <property type="match status" value="1"/>
</dbReference>
<evidence type="ECO:0000313" key="6">
    <source>
        <dbReference type="RefSeq" id="XP_055879017.1"/>
    </source>
</evidence>
<evidence type="ECO:0000313" key="2">
    <source>
        <dbReference type="EnsemblMetazoa" id="BGLB013177-PB"/>
    </source>
</evidence>
<dbReference type="OrthoDB" id="2359033at2759"/>
<dbReference type="VEuPathDB" id="VectorBase:BGLB013177"/>
<dbReference type="EnsemblMetazoa" id="BGLB013177-RB">
    <property type="protein sequence ID" value="BGLB013177-PB"/>
    <property type="gene ID" value="BGLB013177"/>
</dbReference>
<dbReference type="PANTHER" id="PTHR24410:SF47">
    <property type="entry name" value="BTB DOMAIN-CONTAINING PROTEIN"/>
    <property type="match status" value="1"/>
</dbReference>
<name>A0A2C9K4T6_BIOGL</name>
<dbReference type="RefSeq" id="XP_013061878.1">
    <property type="nucleotide sequence ID" value="XM_013206424.2"/>
</dbReference>
<dbReference type="Gene3D" id="1.25.40.420">
    <property type="match status" value="1"/>
</dbReference>
<dbReference type="InterPro" id="IPR000210">
    <property type="entry name" value="BTB/POZ_dom"/>
</dbReference>